<gene>
    <name evidence="1" type="ORF">NSPWAT_2722</name>
</gene>
<organism evidence="1 2">
    <name type="scientific">Nitrospina watsonii</name>
    <dbReference type="NCBI Taxonomy" id="1323948"/>
    <lineage>
        <taxon>Bacteria</taxon>
        <taxon>Pseudomonadati</taxon>
        <taxon>Nitrospinota/Tectimicrobiota group</taxon>
        <taxon>Nitrospinota</taxon>
        <taxon>Nitrospinia</taxon>
        <taxon>Nitrospinales</taxon>
        <taxon>Nitrospinaceae</taxon>
        <taxon>Nitrospina</taxon>
    </lineage>
</organism>
<accession>A0ABM9HH59</accession>
<proteinExistence type="predicted"/>
<evidence type="ECO:0000313" key="2">
    <source>
        <dbReference type="Proteomes" id="UP001157733"/>
    </source>
</evidence>
<name>A0ABM9HH59_9BACT</name>
<dbReference type="RefSeq" id="WP_282012399.1">
    <property type="nucleotide sequence ID" value="NZ_OX336137.1"/>
</dbReference>
<sequence>MGLFGSEAIIEWSLEGRNRKSAAKLIDSICRVAKNGGGTVPLEPFLHILEFDAADIKRIVSQREKLIVKCPQKPGSPLDGTFFNRGKAMQNPIPRMEMMSAVMKIERIVQGRFQAQSNFLRLTNVQGMTVFKELLKQGNGESVNMSYKVERLLLKPQSLTIF</sequence>
<dbReference type="EMBL" id="OX336137">
    <property type="protein sequence ID" value="CAI2719578.1"/>
    <property type="molecule type" value="Genomic_DNA"/>
</dbReference>
<dbReference type="Proteomes" id="UP001157733">
    <property type="component" value="Chromosome"/>
</dbReference>
<protein>
    <submittedName>
        <fullName evidence="1">Uncharacterized protein</fullName>
    </submittedName>
</protein>
<reference evidence="1 2" key="1">
    <citation type="submission" date="2022-09" db="EMBL/GenBank/DDBJ databases">
        <authorList>
            <person name="Kop L."/>
        </authorList>
    </citation>
    <scope>NUCLEOTIDE SEQUENCE [LARGE SCALE GENOMIC DNA]</scope>
    <source>
        <strain evidence="1 2">347</strain>
    </source>
</reference>
<keyword evidence="2" id="KW-1185">Reference proteome</keyword>
<evidence type="ECO:0000313" key="1">
    <source>
        <dbReference type="EMBL" id="CAI2719578.1"/>
    </source>
</evidence>